<name>A0ABR1ZY77_9ROSI</name>
<evidence type="ECO:0000313" key="1">
    <source>
        <dbReference type="EMBL" id="KAK8485698.1"/>
    </source>
</evidence>
<accession>A0ABR1ZY77</accession>
<gene>
    <name evidence="1" type="ORF">V6N11_021401</name>
</gene>
<dbReference type="EMBL" id="JBBPBN010000482">
    <property type="protein sequence ID" value="KAK8485698.1"/>
    <property type="molecule type" value="Genomic_DNA"/>
</dbReference>
<proteinExistence type="predicted"/>
<dbReference type="Proteomes" id="UP001396334">
    <property type="component" value="Unassembled WGS sequence"/>
</dbReference>
<sequence length="127" mass="14522">MKEDDVGFSRKKTKMLFQIASAAQRSSWRCFSFEEIFIATNAFSSSKEGAFGKSCQGSIVAAVSENLIKVKPDQNGQSVEFMVRAVVTVRNKKHRRFQGDFNEALGCFYQQDWMECCFGTLQHRRRS</sequence>
<evidence type="ECO:0000313" key="2">
    <source>
        <dbReference type="Proteomes" id="UP001396334"/>
    </source>
</evidence>
<reference evidence="1 2" key="1">
    <citation type="journal article" date="2024" name="G3 (Bethesda)">
        <title>Genome assembly of Hibiscus sabdariffa L. provides insights into metabolisms of medicinal natural products.</title>
        <authorList>
            <person name="Kim T."/>
        </authorList>
    </citation>
    <scope>NUCLEOTIDE SEQUENCE [LARGE SCALE GENOMIC DNA]</scope>
    <source>
        <strain evidence="1">TK-2024</strain>
        <tissue evidence="1">Old leaves</tissue>
    </source>
</reference>
<comment type="caution">
    <text evidence="1">The sequence shown here is derived from an EMBL/GenBank/DDBJ whole genome shotgun (WGS) entry which is preliminary data.</text>
</comment>
<protein>
    <submittedName>
        <fullName evidence="1">Uncharacterized protein</fullName>
    </submittedName>
</protein>
<keyword evidence="2" id="KW-1185">Reference proteome</keyword>
<organism evidence="1 2">
    <name type="scientific">Hibiscus sabdariffa</name>
    <name type="common">roselle</name>
    <dbReference type="NCBI Taxonomy" id="183260"/>
    <lineage>
        <taxon>Eukaryota</taxon>
        <taxon>Viridiplantae</taxon>
        <taxon>Streptophyta</taxon>
        <taxon>Embryophyta</taxon>
        <taxon>Tracheophyta</taxon>
        <taxon>Spermatophyta</taxon>
        <taxon>Magnoliopsida</taxon>
        <taxon>eudicotyledons</taxon>
        <taxon>Gunneridae</taxon>
        <taxon>Pentapetalae</taxon>
        <taxon>rosids</taxon>
        <taxon>malvids</taxon>
        <taxon>Malvales</taxon>
        <taxon>Malvaceae</taxon>
        <taxon>Malvoideae</taxon>
        <taxon>Hibiscus</taxon>
    </lineage>
</organism>